<feature type="non-terminal residue" evidence="1">
    <location>
        <position position="76"/>
    </location>
</feature>
<dbReference type="EMBL" id="SOFG01000017">
    <property type="protein sequence ID" value="TFB85622.1"/>
    <property type="molecule type" value="Genomic_DNA"/>
</dbReference>
<evidence type="ECO:0000313" key="2">
    <source>
        <dbReference type="Proteomes" id="UP000297608"/>
    </source>
</evidence>
<sequence>MRDNDLLLNIPTTLMANFGPHWLVMSALKTETADRLLALCTAAALPAGALKIELTESDYVVEYGAVHANMAQLQTS</sequence>
<dbReference type="RefSeq" id="WP_134535318.1">
    <property type="nucleotide sequence ID" value="NZ_SOFG01000017.1"/>
</dbReference>
<organism evidence="1 2">
    <name type="scientific">Cryobacterium algoricola</name>
    <dbReference type="NCBI Taxonomy" id="1259183"/>
    <lineage>
        <taxon>Bacteria</taxon>
        <taxon>Bacillati</taxon>
        <taxon>Actinomycetota</taxon>
        <taxon>Actinomycetes</taxon>
        <taxon>Micrococcales</taxon>
        <taxon>Microbacteriaceae</taxon>
        <taxon>Cryobacterium</taxon>
    </lineage>
</organism>
<keyword evidence="2" id="KW-1185">Reference proteome</keyword>
<protein>
    <submittedName>
        <fullName evidence="1">Uncharacterized protein</fullName>
    </submittedName>
</protein>
<proteinExistence type="predicted"/>
<name>A0ABY2IDW6_9MICO</name>
<dbReference type="Proteomes" id="UP000297608">
    <property type="component" value="Unassembled WGS sequence"/>
</dbReference>
<evidence type="ECO:0000313" key="1">
    <source>
        <dbReference type="EMBL" id="TFB85622.1"/>
    </source>
</evidence>
<reference evidence="1 2" key="1">
    <citation type="submission" date="2019-03" db="EMBL/GenBank/DDBJ databases">
        <title>Genomics of glacier-inhabiting Cryobacterium strains.</title>
        <authorList>
            <person name="Liu Q."/>
            <person name="Xin Y.-H."/>
        </authorList>
    </citation>
    <scope>NUCLEOTIDE SEQUENCE [LARGE SCALE GENOMIC DNA]</scope>
    <source>
        <strain evidence="1 2">MDB2-B</strain>
    </source>
</reference>
<accession>A0ABY2IDW6</accession>
<gene>
    <name evidence="1" type="ORF">E3O44_13635</name>
</gene>
<comment type="caution">
    <text evidence="1">The sequence shown here is derived from an EMBL/GenBank/DDBJ whole genome shotgun (WGS) entry which is preliminary data.</text>
</comment>